<evidence type="ECO:0000256" key="4">
    <source>
        <dbReference type="ARBA" id="ARBA00023239"/>
    </source>
</evidence>
<evidence type="ECO:0000256" key="5">
    <source>
        <dbReference type="ARBA" id="ARBA00023277"/>
    </source>
</evidence>
<comment type="subunit">
    <text evidence="3">Homotrimer.</text>
</comment>
<dbReference type="AlphaFoldDB" id="A0A949K7B5"/>
<dbReference type="GO" id="GO:0016829">
    <property type="term" value="F:lyase activity"/>
    <property type="evidence" value="ECO:0007669"/>
    <property type="project" value="UniProtKB-KW"/>
</dbReference>
<dbReference type="EMBL" id="JAHQCW010000024">
    <property type="protein sequence ID" value="MBU9737758.1"/>
    <property type="molecule type" value="Genomic_DNA"/>
</dbReference>
<name>A0A949K7B5_9FIRM</name>
<reference evidence="6" key="1">
    <citation type="submission" date="2021-06" db="EMBL/GenBank/DDBJ databases">
        <title>Description of novel taxa of the family Lachnospiraceae.</title>
        <authorList>
            <person name="Chaplin A.V."/>
            <person name="Sokolova S.R."/>
            <person name="Pikina A.P."/>
            <person name="Korzhanova M."/>
            <person name="Belova V."/>
            <person name="Korostin D."/>
            <person name="Efimov B.A."/>
        </authorList>
    </citation>
    <scope>NUCLEOTIDE SEQUENCE</scope>
    <source>
        <strain evidence="6">ASD5720</strain>
    </source>
</reference>
<dbReference type="RefSeq" id="WP_238722183.1">
    <property type="nucleotide sequence ID" value="NZ_JAHQCW010000024.1"/>
</dbReference>
<dbReference type="InterPro" id="IPR000887">
    <property type="entry name" value="Aldlse_KDPG_KHG"/>
</dbReference>
<dbReference type="PANTHER" id="PTHR30246:SF1">
    <property type="entry name" value="2-DEHYDRO-3-DEOXY-6-PHOSPHOGALACTONATE ALDOLASE-RELATED"/>
    <property type="match status" value="1"/>
</dbReference>
<dbReference type="Gene3D" id="3.20.20.70">
    <property type="entry name" value="Aldolase class I"/>
    <property type="match status" value="1"/>
</dbReference>
<keyword evidence="4" id="KW-0456">Lyase</keyword>
<dbReference type="NCBIfam" id="TIGR01182">
    <property type="entry name" value="eda"/>
    <property type="match status" value="1"/>
</dbReference>
<comment type="caution">
    <text evidence="6">The sequence shown here is derived from an EMBL/GenBank/DDBJ whole genome shotgun (WGS) entry which is preliminary data.</text>
</comment>
<gene>
    <name evidence="6" type="ORF">KTH89_14520</name>
</gene>
<accession>A0A949K7B5</accession>
<evidence type="ECO:0000256" key="3">
    <source>
        <dbReference type="ARBA" id="ARBA00011233"/>
    </source>
</evidence>
<dbReference type="Proteomes" id="UP000712157">
    <property type="component" value="Unassembled WGS sequence"/>
</dbReference>
<evidence type="ECO:0000313" key="6">
    <source>
        <dbReference type="EMBL" id="MBU9737758.1"/>
    </source>
</evidence>
<comment type="similarity">
    <text evidence="2">Belongs to the KHG/KDPG aldolase family.</text>
</comment>
<keyword evidence="7" id="KW-1185">Reference proteome</keyword>
<keyword evidence="5" id="KW-0119">Carbohydrate metabolism</keyword>
<comment type="pathway">
    <text evidence="1">Carbohydrate acid metabolism.</text>
</comment>
<organism evidence="6 7">
    <name type="scientific">Diplocloster agilis</name>
    <dbReference type="NCBI Taxonomy" id="2850323"/>
    <lineage>
        <taxon>Bacteria</taxon>
        <taxon>Bacillati</taxon>
        <taxon>Bacillota</taxon>
        <taxon>Clostridia</taxon>
        <taxon>Lachnospirales</taxon>
        <taxon>Lachnospiraceae</taxon>
        <taxon>Diplocloster</taxon>
    </lineage>
</organism>
<dbReference type="Pfam" id="PF01081">
    <property type="entry name" value="Aldolase"/>
    <property type="match status" value="1"/>
</dbReference>
<proteinExistence type="inferred from homology"/>
<sequence>MNAEIKQQIINHKIVSIVRGIPKDSLIPVMDALCRGGIRCVEITLNTPGALQMIQQAKEAYGSRMLVGAGTVMDKPSAVNAVFAGADFILSPVLDLEVIEVCHSYSRVAVPGIMTPTEAQTAWKAGADIIKLFPAASLGTDYVRNLLGPMSELDIMAVGGISADNLTAFLENGVCCFGIGGELVNKKLAAAHDFESITHRARTFVELVQQ</sequence>
<evidence type="ECO:0000313" key="7">
    <source>
        <dbReference type="Proteomes" id="UP000712157"/>
    </source>
</evidence>
<evidence type="ECO:0000256" key="1">
    <source>
        <dbReference type="ARBA" id="ARBA00004761"/>
    </source>
</evidence>
<dbReference type="CDD" id="cd00452">
    <property type="entry name" value="KDPG_aldolase"/>
    <property type="match status" value="1"/>
</dbReference>
<dbReference type="InterPro" id="IPR013785">
    <property type="entry name" value="Aldolase_TIM"/>
</dbReference>
<dbReference type="SUPFAM" id="SSF51569">
    <property type="entry name" value="Aldolase"/>
    <property type="match status" value="1"/>
</dbReference>
<dbReference type="PANTHER" id="PTHR30246">
    <property type="entry name" value="2-KETO-3-DEOXY-6-PHOSPHOGLUCONATE ALDOLASE"/>
    <property type="match status" value="1"/>
</dbReference>
<dbReference type="PROSITE" id="PS00160">
    <property type="entry name" value="ALDOLASE_KDPG_KHG_2"/>
    <property type="match status" value="1"/>
</dbReference>
<protein>
    <submittedName>
        <fullName evidence="6">Bifunctional 4-hydroxy-2-oxoglutarate aldolase/2-dehydro-3-deoxy-phosphogluconate aldolase</fullName>
    </submittedName>
</protein>
<dbReference type="InterPro" id="IPR031338">
    <property type="entry name" value="KDPG/KHG_AS_2"/>
</dbReference>
<evidence type="ECO:0000256" key="2">
    <source>
        <dbReference type="ARBA" id="ARBA00006906"/>
    </source>
</evidence>